<dbReference type="Pfam" id="PF00043">
    <property type="entry name" value="GST_C"/>
    <property type="match status" value="1"/>
</dbReference>
<dbReference type="Pfam" id="PF13409">
    <property type="entry name" value="GST_N_2"/>
    <property type="match status" value="1"/>
</dbReference>
<dbReference type="InterPro" id="IPR004046">
    <property type="entry name" value="GST_C"/>
</dbReference>
<evidence type="ECO:0000259" key="2">
    <source>
        <dbReference type="PROSITE" id="PS50404"/>
    </source>
</evidence>
<reference evidence="4 5" key="1">
    <citation type="submission" date="2023-09" db="EMBL/GenBank/DDBJ databases">
        <authorList>
            <person name="Rey-Velasco X."/>
        </authorList>
    </citation>
    <scope>NUCLEOTIDE SEQUENCE [LARGE SCALE GENOMIC DNA]</scope>
    <source>
        <strain evidence="4 5">P385</strain>
    </source>
</reference>
<dbReference type="Gene3D" id="1.20.1050.10">
    <property type="match status" value="1"/>
</dbReference>
<dbReference type="SFLD" id="SFLDS00019">
    <property type="entry name" value="Glutathione_Transferase_(cytos"/>
    <property type="match status" value="1"/>
</dbReference>
<dbReference type="RefSeq" id="WP_311656856.1">
    <property type="nucleotide sequence ID" value="NZ_JAVRHY010000001.1"/>
</dbReference>
<dbReference type="Gene3D" id="3.40.30.10">
    <property type="entry name" value="Glutaredoxin"/>
    <property type="match status" value="1"/>
</dbReference>
<proteinExistence type="predicted"/>
<evidence type="ECO:0000313" key="4">
    <source>
        <dbReference type="EMBL" id="MDT0617213.1"/>
    </source>
</evidence>
<dbReference type="PANTHER" id="PTHR43969:SF9">
    <property type="entry name" value="GLUTATHIONE S TRANSFERASE D10, ISOFORM A-RELATED"/>
    <property type="match status" value="1"/>
</dbReference>
<dbReference type="InterPro" id="IPR034345">
    <property type="entry name" value="Gtt2-like_N"/>
</dbReference>
<name>A0ABU3B429_9GAMM</name>
<dbReference type="SFLD" id="SFLDG00358">
    <property type="entry name" value="Main_(cytGST)"/>
    <property type="match status" value="1"/>
</dbReference>
<dbReference type="CDD" id="cd03051">
    <property type="entry name" value="GST_N_GTT2_like"/>
    <property type="match status" value="1"/>
</dbReference>
<protein>
    <submittedName>
        <fullName evidence="4">Glutathione S-transferase family protein</fullName>
    </submittedName>
</protein>
<evidence type="ECO:0000313" key="5">
    <source>
        <dbReference type="Proteomes" id="UP001259982"/>
    </source>
</evidence>
<dbReference type="PANTHER" id="PTHR43969">
    <property type="entry name" value="GLUTATHIONE S TRANSFERASE D10, ISOFORM A-RELATED"/>
    <property type="match status" value="1"/>
</dbReference>
<dbReference type="InterPro" id="IPR010987">
    <property type="entry name" value="Glutathione-S-Trfase_C-like"/>
</dbReference>
<dbReference type="EMBL" id="JAVRHY010000001">
    <property type="protein sequence ID" value="MDT0617213.1"/>
    <property type="molecule type" value="Genomic_DNA"/>
</dbReference>
<keyword evidence="5" id="KW-1185">Reference proteome</keyword>
<comment type="caution">
    <text evidence="4">The sequence shown here is derived from an EMBL/GenBank/DDBJ whole genome shotgun (WGS) entry which is preliminary data.</text>
</comment>
<dbReference type="SUPFAM" id="SSF47616">
    <property type="entry name" value="GST C-terminal domain-like"/>
    <property type="match status" value="1"/>
</dbReference>
<dbReference type="InterPro" id="IPR036282">
    <property type="entry name" value="Glutathione-S-Trfase_C_sf"/>
</dbReference>
<evidence type="ECO:0000256" key="1">
    <source>
        <dbReference type="ARBA" id="ARBA00011738"/>
    </source>
</evidence>
<dbReference type="InterPro" id="IPR040079">
    <property type="entry name" value="Glutathione_S-Trfase"/>
</dbReference>
<gene>
    <name evidence="4" type="ORF">RM531_01860</name>
</gene>
<sequence>MKLYDCAIAPNPRRARMFIAEKGLDIPTVQVDLLAGDNLKPDYLAVNPRGLLPALQLDDGTVIDEVVAICRYLEELHPTPALLGTTPGERAVVEARQRQMEFDGMIATSEVFRNSHPDFADRSLPGDPNRPPAVAGLVARGRRTLGGFFDALEGHLDHSEFVAGNQLSLADITALCAIDFAGWVEIRIPEANTNTRRWYDSLSARPSAAA</sequence>
<comment type="subunit">
    <text evidence="1">Homodimer.</text>
</comment>
<evidence type="ECO:0000259" key="3">
    <source>
        <dbReference type="PROSITE" id="PS50405"/>
    </source>
</evidence>
<dbReference type="InterPro" id="IPR036249">
    <property type="entry name" value="Thioredoxin-like_sf"/>
</dbReference>
<dbReference type="Proteomes" id="UP001259982">
    <property type="component" value="Unassembled WGS sequence"/>
</dbReference>
<dbReference type="SUPFAM" id="SSF52833">
    <property type="entry name" value="Thioredoxin-like"/>
    <property type="match status" value="1"/>
</dbReference>
<feature type="domain" description="GST C-terminal" evidence="3">
    <location>
        <begin position="86"/>
        <end position="210"/>
    </location>
</feature>
<dbReference type="PROSITE" id="PS50404">
    <property type="entry name" value="GST_NTER"/>
    <property type="match status" value="1"/>
</dbReference>
<feature type="domain" description="GST N-terminal" evidence="2">
    <location>
        <begin position="1"/>
        <end position="81"/>
    </location>
</feature>
<accession>A0ABU3B429</accession>
<organism evidence="4 5">
    <name type="scientific">Spectribacter acetivorans</name>
    <dbReference type="NCBI Taxonomy" id="3075603"/>
    <lineage>
        <taxon>Bacteria</taxon>
        <taxon>Pseudomonadati</taxon>
        <taxon>Pseudomonadota</taxon>
        <taxon>Gammaproteobacteria</taxon>
        <taxon>Salinisphaerales</taxon>
        <taxon>Salinisphaeraceae</taxon>
        <taxon>Spectribacter</taxon>
    </lineage>
</organism>
<dbReference type="InterPro" id="IPR004045">
    <property type="entry name" value="Glutathione_S-Trfase_N"/>
</dbReference>
<dbReference type="PROSITE" id="PS50405">
    <property type="entry name" value="GST_CTER"/>
    <property type="match status" value="1"/>
</dbReference>